<evidence type="ECO:0000259" key="5">
    <source>
        <dbReference type="Pfam" id="PF24627"/>
    </source>
</evidence>
<dbReference type="CTD" id="24591276"/>
<evidence type="ECO:0000256" key="1">
    <source>
        <dbReference type="ARBA" id="ARBA00023054"/>
    </source>
</evidence>
<dbReference type="Gene3D" id="1.10.287.1490">
    <property type="match status" value="2"/>
</dbReference>
<feature type="coiled-coil region" evidence="2">
    <location>
        <begin position="1379"/>
        <end position="1434"/>
    </location>
</feature>
<dbReference type="PANTHER" id="PTHR23159">
    <property type="entry name" value="CENTROSOMAL PROTEIN 2"/>
    <property type="match status" value="1"/>
</dbReference>
<dbReference type="Pfam" id="PF24627">
    <property type="entry name" value="PUMA_CC"/>
    <property type="match status" value="1"/>
</dbReference>
<protein>
    <recommendedName>
        <fullName evidence="8">Rootletin</fullName>
    </recommendedName>
</protein>
<feature type="coiled-coil region" evidence="2">
    <location>
        <begin position="236"/>
        <end position="372"/>
    </location>
</feature>
<evidence type="ECO:0008006" key="8">
    <source>
        <dbReference type="Google" id="ProtNLM"/>
    </source>
</evidence>
<feature type="compositionally biased region" description="Polar residues" evidence="3">
    <location>
        <begin position="1577"/>
        <end position="1587"/>
    </location>
</feature>
<feature type="compositionally biased region" description="Polar residues" evidence="3">
    <location>
        <begin position="2181"/>
        <end position="2201"/>
    </location>
</feature>
<feature type="region of interest" description="Disordered" evidence="3">
    <location>
        <begin position="83"/>
        <end position="115"/>
    </location>
</feature>
<dbReference type="PANTHER" id="PTHR23159:SF31">
    <property type="entry name" value="CENTROSOME-ASSOCIATED PROTEIN CEP250 ISOFORM X1"/>
    <property type="match status" value="1"/>
</dbReference>
<evidence type="ECO:0000256" key="2">
    <source>
        <dbReference type="SAM" id="Coils"/>
    </source>
</evidence>
<feature type="compositionally biased region" description="Polar residues" evidence="3">
    <location>
        <begin position="88"/>
        <end position="108"/>
    </location>
</feature>
<gene>
    <name evidence="6" type="ORF">MS3_00001939</name>
</gene>
<reference evidence="6" key="2">
    <citation type="journal article" date="2019" name="Gigascience">
        <title>High-quality Schistosoma haematobium genome achieved by single-molecule and long-range sequencing.</title>
        <authorList>
            <person name="Stroehlein A.J."/>
            <person name="Korhonen P.K."/>
            <person name="Chong T.M."/>
            <person name="Lim Y.L."/>
            <person name="Chan K.G."/>
            <person name="Webster B."/>
            <person name="Rollinson D."/>
            <person name="Brindley P.J."/>
            <person name="Gasser R.B."/>
            <person name="Young N.D."/>
        </authorList>
    </citation>
    <scope>NUCLEOTIDE SEQUENCE</scope>
</reference>
<sequence length="2207" mass="255753">MCDLASKTSHEILSYLTKQQSYVNSSKNENKSDKSEDIKVTHTNSDCINDVQYCESTNYPEMHYKKISSPNIISEATNINASHEKSKQVQINPQVETQSKQSPSSNLRLSLPGMDSDFSNKNKETYRSCQTSYNSQSQFVSRNWLDSDDNSSQSEICHFPKTSYSVHCSSEMKNVETNRTILKDTNRMTFYDRNHIDSIFYSPDKDFGESCEEDSIAGLNIPSVTHNLSLENRDLKRKLDEELSTYKQRLSAYQEGQQRQTNLVQRLQSKVLQYKEKCRTLELKLQIADTENQNRKAGMDENTAEYEATLLRLEEEQQRASTLAGVNSMLREQLDQATHANQTLSSDLQRIKEEASRLRDVLERREAEWRNEEAAFNDYFTMEHGRLLALWRAVVACRRQFVEVRGQVEREIGSARVELSRVSRICQSACENFASNLRTMEARNMVTLEQEKNEKKKLEHELDELTRNCENVRQQTNGQLEQANQKITNLINQIDELNKQLSDKDRTIDSLQRLRTGQTLCGRKEGADINDPSSRALVEETQALYQTLRDISQSVLNDEIVSSEAFGGVESCFHQSRSRSPCYASNPKMITNSFHNSRAGAYGRTGSPPPPVNSTSACYWGDSALSAVQAALRKRGLQVSELTAKLNNTKDQCDSVKHQLDDSENERRNLERQLMNMRAELDNIRREKEDMGREVKRITANVQTLDNERADLERLHTNTSDELKSLQSELERVQNAYNELRKNRDTLEGELNCAQRDAERCLRESERCQRCIDTLEERLSAEREEGTNLRSALQKAKLEAEIKAKELADIQDALSRAETRKAEQEAEIVRLRSDEAALGEHLSKCQSKLEEASNKRSILQSQLRNQEAEYNQLASDYRNADADRSSLKEELIQMESQKNELIYEKNSISQSLTMSEAARERLEEEITSLNREKLEITEQLNAVTRQKNGLTNELIQKNRDYERIRDVIGRLNKEKEDLTKEKGELSTQVTALSRELNQTCDLLVASKKEHENLDADYYQAKQQIMQLETKRDLLENELQEQNLKRENLLVELKRTQADLQHEIERGLQAREQASQALQKREDELQGAMKLSKEAAEIEITRLRNQLTECRQLSDKELRDLTLNHKEAIKDLINQSEQDKQDFDNELMKLQREKDEITLAYEAEKQNLLSFNEQERVNLNERLNHSLQQIKGLESEIDRIKREASARHERDDMAKADLTRELKEFRQHYEETCALHEQAMKSAQAKSAQLATERDLARNEVNELKMQINLIEEARDGLQKNISEISRRLKETDEARETLRKEIIDLRRTLAETQRDRDNQEEAKENLVKRVQSLETERVDQNRVLTDQQQQISAFEEQKCADSKEIGELRSSVRESEKGRLDVRRDLQEVRRQLKDMQSDHERQTKDLMEMQSRITREEEKNEELRQENTVLKQRNGEIDASRSKLRKELSTSERRICDLQELLSSREREYKQAADHANCEYRRLTDTINQLEATAEALSNDLAEVRLALSGAEGRVSTLEAQLAKSESIRRDFAYKLACIHSSLRRLIGYNQGRHRSKTPSRIRDSTSVSPVRKLRTGTSPINSRDNSPVKDGVSDSKLSNVSRVYPSDGSFNASDLDPEAVRLALRDFVQKYSSVKRDYEDAQAQITSLHSRLNEQAEQTEQWARRLHQLQQALCEAEADKKGVDGRLSTTQTALMLQEETLRQNERDRKIMADKISQLERQISAIENERHEDQEKIMHLRQTGARFEEERRLSRRALDDAENHITQLEVTRRSLEGELQRLKMCISDKEAENQMLEDRCQNLCKQIQDLESKSQSLQLTVDRLSTALAKTEELESASKDKIQQLNSSLSDHNQTILELQERLAHLQKALTNSEHDRRIIQERLDNTRSVLHEQKHQNQQSCERIQSLQSELADAELRRGELENQVRQTNNTLDKRQENEQELNKQLQTLLKERQELFDRVSCLQRNLTGVENMRDHLMRSSTHLEKDRHNLKRHLEKAEREKQQNEEIVNKNNLDRTELEITLRRLEEENSNRRKQTQFLQSKLVEMEQAHAKHLNELASRHRAESELELERLRCGKAQAERALEARERAHKQRVRALEDQVVQLKVKLASLKDQLIVEANRPQQLINNPNKFPTTIRPEIPLNTSSTNRRSIERKSGGQGDLSLKASLSSGDIRRLTDNGNTEIRNTAGSKYLTSSRPNRLPRR</sequence>
<proteinExistence type="predicted"/>
<feature type="coiled-coil region" evidence="2">
    <location>
        <begin position="639"/>
        <end position="1350"/>
    </location>
</feature>
<dbReference type="SUPFAM" id="SSF57997">
    <property type="entry name" value="Tropomyosin"/>
    <property type="match status" value="3"/>
</dbReference>
<feature type="coiled-coil region" evidence="2">
    <location>
        <begin position="448"/>
        <end position="514"/>
    </location>
</feature>
<dbReference type="Proteomes" id="UP000471633">
    <property type="component" value="Unassembled WGS sequence"/>
</dbReference>
<dbReference type="KEGG" id="shx:MS3_00001939"/>
<keyword evidence="7" id="KW-1185">Reference proteome</keyword>
<feature type="region of interest" description="Disordered" evidence="3">
    <location>
        <begin position="2131"/>
        <end position="2207"/>
    </location>
</feature>
<evidence type="ECO:0000313" key="7">
    <source>
        <dbReference type="Proteomes" id="UP000471633"/>
    </source>
</evidence>
<dbReference type="InterPro" id="IPR057531">
    <property type="entry name" value="PUMA/OVT1_CC"/>
</dbReference>
<feature type="domain" description="Rootletin-like coiled-coil" evidence="4">
    <location>
        <begin position="247"/>
        <end position="423"/>
    </location>
</feature>
<comment type="caution">
    <text evidence="6">The sequence shown here is derived from an EMBL/GenBank/DDBJ whole genome shotgun (WGS) entry which is preliminary data.</text>
</comment>
<feature type="coiled-coil region" evidence="2">
    <location>
        <begin position="1626"/>
        <end position="1674"/>
    </location>
</feature>
<dbReference type="Pfam" id="PF15035">
    <property type="entry name" value="Rootletin"/>
    <property type="match status" value="1"/>
</dbReference>
<feature type="coiled-coil region" evidence="2">
    <location>
        <begin position="1474"/>
        <end position="1508"/>
    </location>
</feature>
<organism evidence="6 7">
    <name type="scientific">Schistosoma haematobium</name>
    <name type="common">Blood fluke</name>
    <dbReference type="NCBI Taxonomy" id="6185"/>
    <lineage>
        <taxon>Eukaryota</taxon>
        <taxon>Metazoa</taxon>
        <taxon>Spiralia</taxon>
        <taxon>Lophotrochozoa</taxon>
        <taxon>Platyhelminthes</taxon>
        <taxon>Trematoda</taxon>
        <taxon>Digenea</taxon>
        <taxon>Strigeidida</taxon>
        <taxon>Schistosomatoidea</taxon>
        <taxon>Schistosomatidae</taxon>
        <taxon>Schistosoma</taxon>
    </lineage>
</organism>
<reference evidence="6" key="4">
    <citation type="journal article" date="2022" name="PLoS Pathog.">
        <title>Chromosome-level genome of Schistosoma haematobium underpins genome-wide explorations of molecular variation.</title>
        <authorList>
            <person name="Stroehlein A.J."/>
            <person name="Korhonen P.K."/>
            <person name="Lee V.V."/>
            <person name="Ralph S.A."/>
            <person name="Mentink-Kane M."/>
            <person name="You H."/>
            <person name="McManus D.P."/>
            <person name="Tchuente L.T."/>
            <person name="Stothard J.R."/>
            <person name="Kaur P."/>
            <person name="Dudchenko O."/>
            <person name="Aiden E.L."/>
            <person name="Yang B."/>
            <person name="Yang H."/>
            <person name="Emery A.M."/>
            <person name="Webster B.L."/>
            <person name="Brindley P.J."/>
            <person name="Rollinson D."/>
            <person name="Chang B.C.H."/>
            <person name="Gasser R.B."/>
            <person name="Young N.D."/>
        </authorList>
    </citation>
    <scope>NUCLEOTIDE SEQUENCE</scope>
</reference>
<evidence type="ECO:0000256" key="3">
    <source>
        <dbReference type="SAM" id="MobiDB-lite"/>
    </source>
</evidence>
<accession>A0A922LXW8</accession>
<feature type="domain" description="PUMA/OVT1 coiled-coil region" evidence="5">
    <location>
        <begin position="638"/>
        <end position="710"/>
    </location>
</feature>
<dbReference type="Gene3D" id="1.20.5.340">
    <property type="match status" value="1"/>
</dbReference>
<dbReference type="EMBL" id="AMPZ03000001">
    <property type="protein sequence ID" value="KAH9596159.1"/>
    <property type="molecule type" value="Genomic_DNA"/>
</dbReference>
<evidence type="ECO:0000259" key="4">
    <source>
        <dbReference type="Pfam" id="PF15035"/>
    </source>
</evidence>
<dbReference type="RefSeq" id="XP_051074917.1">
    <property type="nucleotide sequence ID" value="XM_051209459.1"/>
</dbReference>
<reference evidence="6" key="1">
    <citation type="journal article" date="2012" name="Nat. Genet.">
        <title>Whole-genome sequence of Schistosoma haematobium.</title>
        <authorList>
            <person name="Young N.D."/>
            <person name="Jex A.R."/>
            <person name="Li B."/>
            <person name="Liu S."/>
            <person name="Yang L."/>
            <person name="Xiong Z."/>
            <person name="Li Y."/>
            <person name="Cantacessi C."/>
            <person name="Hall R.S."/>
            <person name="Xu X."/>
            <person name="Chen F."/>
            <person name="Wu X."/>
            <person name="Zerlotini A."/>
            <person name="Oliveira G."/>
            <person name="Hofmann A."/>
            <person name="Zhang G."/>
            <person name="Fang X."/>
            <person name="Kang Y."/>
            <person name="Campbell B.E."/>
            <person name="Loukas A."/>
            <person name="Ranganathan S."/>
            <person name="Rollinson D."/>
            <person name="Rinaldi G."/>
            <person name="Brindley P.J."/>
            <person name="Yang H."/>
            <person name="Wang J."/>
            <person name="Wang J."/>
            <person name="Gasser R.B."/>
        </authorList>
    </citation>
    <scope>NUCLEOTIDE SEQUENCE</scope>
</reference>
<keyword evidence="1 2" id="KW-0175">Coiled coil</keyword>
<feature type="region of interest" description="Disordered" evidence="3">
    <location>
        <begin position="1551"/>
        <end position="1602"/>
    </location>
</feature>
<name>A0A922LXW8_SCHHA</name>
<dbReference type="InterPro" id="IPR055167">
    <property type="entry name" value="Rootletin-like_CC"/>
</dbReference>
<reference evidence="6" key="3">
    <citation type="submission" date="2021-06" db="EMBL/GenBank/DDBJ databases">
        <title>Chromosome-level genome assembly for S. haematobium.</title>
        <authorList>
            <person name="Stroehlein A.J."/>
        </authorList>
    </citation>
    <scope>NUCLEOTIDE SEQUENCE</scope>
</reference>
<dbReference type="GeneID" id="24591276"/>
<evidence type="ECO:0000313" key="6">
    <source>
        <dbReference type="EMBL" id="KAH9596159.1"/>
    </source>
</evidence>
<feature type="coiled-coil region" evidence="2">
    <location>
        <begin position="1703"/>
        <end position="2117"/>
    </location>
</feature>